<reference evidence="2 3" key="1">
    <citation type="submission" date="2015-01" db="EMBL/GenBank/DDBJ databases">
        <title>Evolution of Trichinella species and genotypes.</title>
        <authorList>
            <person name="Korhonen P.K."/>
            <person name="Edoardo P."/>
            <person name="Giuseppe L.R."/>
            <person name="Gasser R.B."/>
        </authorList>
    </citation>
    <scope>NUCLEOTIDE SEQUENCE [LARGE SCALE GENOMIC DNA]</scope>
    <source>
        <strain evidence="2">ISS37</strain>
    </source>
</reference>
<organism evidence="2 3">
    <name type="scientific">Trichinella nelsoni</name>
    <dbReference type="NCBI Taxonomy" id="6336"/>
    <lineage>
        <taxon>Eukaryota</taxon>
        <taxon>Metazoa</taxon>
        <taxon>Ecdysozoa</taxon>
        <taxon>Nematoda</taxon>
        <taxon>Enoplea</taxon>
        <taxon>Dorylaimia</taxon>
        <taxon>Trichinellida</taxon>
        <taxon>Trichinellidae</taxon>
        <taxon>Trichinella</taxon>
    </lineage>
</organism>
<keyword evidence="1" id="KW-1133">Transmembrane helix</keyword>
<dbReference type="AlphaFoldDB" id="A0A0V0R9V0"/>
<dbReference type="Proteomes" id="UP000054630">
    <property type="component" value="Unassembled WGS sequence"/>
</dbReference>
<gene>
    <name evidence="2" type="ORF">T07_13277</name>
</gene>
<comment type="caution">
    <text evidence="2">The sequence shown here is derived from an EMBL/GenBank/DDBJ whole genome shotgun (WGS) entry which is preliminary data.</text>
</comment>
<proteinExistence type="predicted"/>
<keyword evidence="1" id="KW-0812">Transmembrane</keyword>
<evidence type="ECO:0000256" key="1">
    <source>
        <dbReference type="SAM" id="Phobius"/>
    </source>
</evidence>
<evidence type="ECO:0000313" key="3">
    <source>
        <dbReference type="Proteomes" id="UP000054630"/>
    </source>
</evidence>
<keyword evidence="3" id="KW-1185">Reference proteome</keyword>
<feature type="transmembrane region" description="Helical" evidence="1">
    <location>
        <begin position="6"/>
        <end position="30"/>
    </location>
</feature>
<keyword evidence="1" id="KW-0472">Membrane</keyword>
<sequence>MYHRRWNGFSIFSCVTDLIKMYAMFFDVFLL</sequence>
<accession>A0A0V0R9V0</accession>
<protein>
    <submittedName>
        <fullName evidence="2">Uncharacterized protein</fullName>
    </submittedName>
</protein>
<evidence type="ECO:0000313" key="2">
    <source>
        <dbReference type="EMBL" id="KRX11277.1"/>
    </source>
</evidence>
<name>A0A0V0R9V0_9BILA</name>
<dbReference type="EMBL" id="JYDL01002762">
    <property type="protein sequence ID" value="KRX11277.1"/>
    <property type="molecule type" value="Genomic_DNA"/>
</dbReference>